<sequence>MAVDFRELYLIVRLSRLPIAVVVDGDNVVNGWIPVDRCPLMLVDNSVDAPFDGELAAAEWRSFLNVVNVGGADSFIFGRGKKEFAMATFELFSSRSTNGEVDISSFDGGEKEAELARAELFS</sequence>
<proteinExistence type="predicted"/>
<organism>
    <name type="scientific">Branchiostoma floridae</name>
    <name type="common">Florida lancelet</name>
    <name type="synonym">Amphioxus</name>
    <dbReference type="NCBI Taxonomy" id="7739"/>
    <lineage>
        <taxon>Eukaryota</taxon>
        <taxon>Metazoa</taxon>
        <taxon>Chordata</taxon>
        <taxon>Cephalochordata</taxon>
        <taxon>Leptocardii</taxon>
        <taxon>Amphioxiformes</taxon>
        <taxon>Branchiostomatidae</taxon>
        <taxon>Branchiostoma</taxon>
    </lineage>
</organism>
<dbReference type="EMBL" id="GG666679">
    <property type="protein sequence ID" value="EEN44072.1"/>
    <property type="molecule type" value="Genomic_DNA"/>
</dbReference>
<dbReference type="InParanoid" id="C3ZTS4"/>
<accession>C3ZTS4</accession>
<name>C3ZTS4_BRAFL</name>
<evidence type="ECO:0000313" key="1">
    <source>
        <dbReference type="EMBL" id="EEN44072.1"/>
    </source>
</evidence>
<dbReference type="AlphaFoldDB" id="C3ZTS4"/>
<reference evidence="1" key="1">
    <citation type="journal article" date="2008" name="Nature">
        <title>The amphioxus genome and the evolution of the chordate karyotype.</title>
        <authorList>
            <consortium name="US DOE Joint Genome Institute (JGI-PGF)"/>
            <person name="Putnam N.H."/>
            <person name="Butts T."/>
            <person name="Ferrier D.E.K."/>
            <person name="Furlong R.F."/>
            <person name="Hellsten U."/>
            <person name="Kawashima T."/>
            <person name="Robinson-Rechavi M."/>
            <person name="Shoguchi E."/>
            <person name="Terry A."/>
            <person name="Yu J.-K."/>
            <person name="Benito-Gutierrez E.L."/>
            <person name="Dubchak I."/>
            <person name="Garcia-Fernandez J."/>
            <person name="Gibson-Brown J.J."/>
            <person name="Grigoriev I.V."/>
            <person name="Horton A.C."/>
            <person name="de Jong P.J."/>
            <person name="Jurka J."/>
            <person name="Kapitonov V.V."/>
            <person name="Kohara Y."/>
            <person name="Kuroki Y."/>
            <person name="Lindquist E."/>
            <person name="Lucas S."/>
            <person name="Osoegawa K."/>
            <person name="Pennacchio L.A."/>
            <person name="Salamov A.A."/>
            <person name="Satou Y."/>
            <person name="Sauka-Spengler T."/>
            <person name="Schmutz J."/>
            <person name="Shin-I T."/>
            <person name="Toyoda A."/>
            <person name="Bronner-Fraser M."/>
            <person name="Fujiyama A."/>
            <person name="Holland L.Z."/>
            <person name="Holland P.W.H."/>
            <person name="Satoh N."/>
            <person name="Rokhsar D.S."/>
        </authorList>
    </citation>
    <scope>NUCLEOTIDE SEQUENCE [LARGE SCALE GENOMIC DNA]</scope>
    <source>
        <strain evidence="1">S238N-H82</strain>
        <tissue evidence="1">Testes</tissue>
    </source>
</reference>
<gene>
    <name evidence="1" type="ORF">BRAFLDRAFT_83052</name>
</gene>
<protein>
    <submittedName>
        <fullName evidence="1">Uncharacterized protein</fullName>
    </submittedName>
</protein>